<name>A0A0V0UB99_9BILA</name>
<dbReference type="AlphaFoldDB" id="A0A0V0UB99"/>
<keyword evidence="2" id="KW-1185">Reference proteome</keyword>
<accession>A0A0V0UB99</accession>
<reference evidence="1 2" key="1">
    <citation type="submission" date="2015-01" db="EMBL/GenBank/DDBJ databases">
        <title>Evolution of Trichinella species and genotypes.</title>
        <authorList>
            <person name="Korhonen P.K."/>
            <person name="Edoardo P."/>
            <person name="Giuseppe L.R."/>
            <person name="Gasser R.B."/>
        </authorList>
    </citation>
    <scope>NUCLEOTIDE SEQUENCE [LARGE SCALE GENOMIC DNA]</scope>
    <source>
        <strain evidence="1">ISS417</strain>
    </source>
</reference>
<dbReference type="Proteomes" id="UP000055048">
    <property type="component" value="Unassembled WGS sequence"/>
</dbReference>
<evidence type="ECO:0000313" key="2">
    <source>
        <dbReference type="Proteomes" id="UP000055048"/>
    </source>
</evidence>
<evidence type="ECO:0000313" key="1">
    <source>
        <dbReference type="EMBL" id="KRX48481.1"/>
    </source>
</evidence>
<comment type="caution">
    <text evidence="1">The sequence shown here is derived from an EMBL/GenBank/DDBJ whole genome shotgun (WGS) entry which is preliminary data.</text>
</comment>
<gene>
    <name evidence="1" type="ORF">T05_4872</name>
</gene>
<dbReference type="EMBL" id="JYDJ01000028">
    <property type="protein sequence ID" value="KRX48481.1"/>
    <property type="molecule type" value="Genomic_DNA"/>
</dbReference>
<protein>
    <submittedName>
        <fullName evidence="1">Uncharacterized protein</fullName>
    </submittedName>
</protein>
<proteinExistence type="predicted"/>
<sequence length="74" mass="8679">MKQKFIFITIIIHSAQLYRSLNNEKFTEIYKIENLTTSFLQLRNSQLSSGGVKNIVVELCKVNFVLSPRYLFYS</sequence>
<organism evidence="1 2">
    <name type="scientific">Trichinella murrelli</name>
    <dbReference type="NCBI Taxonomy" id="144512"/>
    <lineage>
        <taxon>Eukaryota</taxon>
        <taxon>Metazoa</taxon>
        <taxon>Ecdysozoa</taxon>
        <taxon>Nematoda</taxon>
        <taxon>Enoplea</taxon>
        <taxon>Dorylaimia</taxon>
        <taxon>Trichinellida</taxon>
        <taxon>Trichinellidae</taxon>
        <taxon>Trichinella</taxon>
    </lineage>
</organism>